<sequence length="467" mass="52745">MNWNRAFRYTGFIGSTVCGVCLAKTCAKSYNIVGTVSAEAAESDSQSQGGTEDQDRLAGLKLRQVHVYFRHGARTPLHVIPGVEEATYTRDMLRIPSHFDFKHQAQFLPDMKPRGDYSDFEEHYKKTTLKGGAYAGNLTTYGQQQTYDLGQQLRQAYVHTHRLMTNYHPEDVFVQSTNINRTIESLCCVMAGLFGRDNLNRCGVVKIPVSTTDDEVLFPNPHKCSVLRKVNHAAMVHFDNIPGVTEDRKLVEKALGYKGEKGLSFVFMRDDLIARITAGYRIPEKLQPYMQMIDDNATKLLYFAMCGQHDAERPIVTRLAAGPALNLMMQGMEKVERGEKAPKMSLYSTHDSTMIALLEATGLFDWQWPPFAADLRMELYQDKGEQLWVRVLYLGQPRTIRGCSGPVCRLSEFQESMKPYIIARGPEYDEICASDIVEKIAASLVQHEQDEVETPEMKEISEIPAGM</sequence>
<name>A0AAN9G5N6_9CAEN</name>
<accession>A0AAN9G5N6</accession>
<dbReference type="AlphaFoldDB" id="A0AAN9G5N6"/>
<dbReference type="SUPFAM" id="SSF53254">
    <property type="entry name" value="Phosphoglycerate mutase-like"/>
    <property type="match status" value="1"/>
</dbReference>
<comment type="similarity">
    <text evidence="1">Belongs to the histidine acid phosphatase family.</text>
</comment>
<evidence type="ECO:0008006" key="4">
    <source>
        <dbReference type="Google" id="ProtNLM"/>
    </source>
</evidence>
<dbReference type="PANTHER" id="PTHR11567:SF202">
    <property type="entry name" value="LYSOPHOSPHATIDIC ACID PHOSPHATASE TYPE 6"/>
    <property type="match status" value="1"/>
</dbReference>
<dbReference type="GO" id="GO:2001311">
    <property type="term" value="P:lysobisphosphatidic acid metabolic process"/>
    <property type="evidence" value="ECO:0007669"/>
    <property type="project" value="TreeGrafter"/>
</dbReference>
<dbReference type="Pfam" id="PF00328">
    <property type="entry name" value="His_Phos_2"/>
    <property type="match status" value="2"/>
</dbReference>
<evidence type="ECO:0000313" key="2">
    <source>
        <dbReference type="EMBL" id="KAK7096333.1"/>
    </source>
</evidence>
<evidence type="ECO:0000313" key="3">
    <source>
        <dbReference type="Proteomes" id="UP001374579"/>
    </source>
</evidence>
<dbReference type="InterPro" id="IPR033379">
    <property type="entry name" value="Acid_Pase_AS"/>
</dbReference>
<dbReference type="PROSITE" id="PS00778">
    <property type="entry name" value="HIS_ACID_PHOSPHAT_2"/>
    <property type="match status" value="1"/>
</dbReference>
<dbReference type="GO" id="GO:0005739">
    <property type="term" value="C:mitochondrion"/>
    <property type="evidence" value="ECO:0007669"/>
    <property type="project" value="TreeGrafter"/>
</dbReference>
<organism evidence="2 3">
    <name type="scientific">Littorina saxatilis</name>
    <dbReference type="NCBI Taxonomy" id="31220"/>
    <lineage>
        <taxon>Eukaryota</taxon>
        <taxon>Metazoa</taxon>
        <taxon>Spiralia</taxon>
        <taxon>Lophotrochozoa</taxon>
        <taxon>Mollusca</taxon>
        <taxon>Gastropoda</taxon>
        <taxon>Caenogastropoda</taxon>
        <taxon>Littorinimorpha</taxon>
        <taxon>Littorinoidea</taxon>
        <taxon>Littorinidae</taxon>
        <taxon>Littorina</taxon>
    </lineage>
</organism>
<keyword evidence="3" id="KW-1185">Reference proteome</keyword>
<dbReference type="GO" id="GO:0052642">
    <property type="term" value="F:lysophosphatidic acid phosphatase activity"/>
    <property type="evidence" value="ECO:0007669"/>
    <property type="project" value="TreeGrafter"/>
</dbReference>
<gene>
    <name evidence="2" type="ORF">V1264_005637</name>
</gene>
<dbReference type="EMBL" id="JBAMIC010000014">
    <property type="protein sequence ID" value="KAK7096333.1"/>
    <property type="molecule type" value="Genomic_DNA"/>
</dbReference>
<dbReference type="InterPro" id="IPR050645">
    <property type="entry name" value="Histidine_acid_phosphatase"/>
</dbReference>
<dbReference type="Gene3D" id="3.40.50.1240">
    <property type="entry name" value="Phosphoglycerate mutase-like"/>
    <property type="match status" value="1"/>
</dbReference>
<dbReference type="InterPro" id="IPR000560">
    <property type="entry name" value="His_Pase_clade-2"/>
</dbReference>
<reference evidence="2 3" key="1">
    <citation type="submission" date="2024-02" db="EMBL/GenBank/DDBJ databases">
        <title>Chromosome-scale genome assembly of the rough periwinkle Littorina saxatilis.</title>
        <authorList>
            <person name="De Jode A."/>
            <person name="Faria R."/>
            <person name="Formenti G."/>
            <person name="Sims Y."/>
            <person name="Smith T.P."/>
            <person name="Tracey A."/>
            <person name="Wood J.M.D."/>
            <person name="Zagrodzka Z.B."/>
            <person name="Johannesson K."/>
            <person name="Butlin R.K."/>
            <person name="Leder E.H."/>
        </authorList>
    </citation>
    <scope>NUCLEOTIDE SEQUENCE [LARGE SCALE GENOMIC DNA]</scope>
    <source>
        <strain evidence="2">Snail1</strain>
        <tissue evidence="2">Muscle</tissue>
    </source>
</reference>
<evidence type="ECO:0000256" key="1">
    <source>
        <dbReference type="ARBA" id="ARBA00005375"/>
    </source>
</evidence>
<dbReference type="Proteomes" id="UP001374579">
    <property type="component" value="Unassembled WGS sequence"/>
</dbReference>
<dbReference type="CDD" id="cd07061">
    <property type="entry name" value="HP_HAP_like"/>
    <property type="match status" value="1"/>
</dbReference>
<dbReference type="InterPro" id="IPR029033">
    <property type="entry name" value="His_PPase_superfam"/>
</dbReference>
<comment type="caution">
    <text evidence="2">The sequence shown here is derived from an EMBL/GenBank/DDBJ whole genome shotgun (WGS) entry which is preliminary data.</text>
</comment>
<proteinExistence type="inferred from homology"/>
<dbReference type="PANTHER" id="PTHR11567">
    <property type="entry name" value="ACID PHOSPHATASE-RELATED"/>
    <property type="match status" value="1"/>
</dbReference>
<protein>
    <recommendedName>
        <fullName evidence="4">Acid phosphatase</fullName>
    </recommendedName>
</protein>